<keyword evidence="1" id="KW-1133">Transmembrane helix</keyword>
<keyword evidence="1" id="KW-0812">Transmembrane</keyword>
<name>A0A0P7H0J5_9EURY</name>
<evidence type="ECO:0000256" key="1">
    <source>
        <dbReference type="SAM" id="Phobius"/>
    </source>
</evidence>
<organism evidence="2 3">
    <name type="scientific">Halolamina pelagica</name>
    <dbReference type="NCBI Taxonomy" id="699431"/>
    <lineage>
        <taxon>Archaea</taxon>
        <taxon>Methanobacteriati</taxon>
        <taxon>Methanobacteriota</taxon>
        <taxon>Stenosarchaea group</taxon>
        <taxon>Halobacteria</taxon>
        <taxon>Halobacteriales</taxon>
        <taxon>Haloferacaceae</taxon>
    </lineage>
</organism>
<dbReference type="Proteomes" id="UP000050535">
    <property type="component" value="Unassembled WGS sequence"/>
</dbReference>
<accession>A0A0P7H0J5</accession>
<evidence type="ECO:0000313" key="2">
    <source>
        <dbReference type="EMBL" id="KPN31677.1"/>
    </source>
</evidence>
<protein>
    <submittedName>
        <fullName evidence="2">Uncharacterized protein</fullName>
    </submittedName>
</protein>
<evidence type="ECO:0000313" key="3">
    <source>
        <dbReference type="Proteomes" id="UP000050535"/>
    </source>
</evidence>
<dbReference type="EMBL" id="LGUC01000001">
    <property type="protein sequence ID" value="KPN31677.1"/>
    <property type="molecule type" value="Genomic_DNA"/>
</dbReference>
<reference evidence="3" key="1">
    <citation type="submission" date="2013-11" db="EMBL/GenBank/DDBJ databases">
        <authorList>
            <person name="Hoang H.T."/>
            <person name="Killian M.L."/>
            <person name="Madson D.M."/>
            <person name="Arruda P.H.E."/>
            <person name="Sun D."/>
            <person name="Schwartz K.J."/>
            <person name="Yoon K."/>
        </authorList>
    </citation>
    <scope>NUCLEOTIDE SEQUENCE [LARGE SCALE GENOMIC DNA]</scope>
    <source>
        <strain evidence="3">CDK2</strain>
    </source>
</reference>
<dbReference type="AlphaFoldDB" id="A0A0P7H0J5"/>
<feature type="transmembrane region" description="Helical" evidence="1">
    <location>
        <begin position="12"/>
        <end position="29"/>
    </location>
</feature>
<dbReference type="STRING" id="699431.SY89_02426"/>
<proteinExistence type="predicted"/>
<gene>
    <name evidence="2" type="ORF">SY89_02426</name>
</gene>
<keyword evidence="1" id="KW-0472">Membrane</keyword>
<comment type="caution">
    <text evidence="2">The sequence shown here is derived from an EMBL/GenBank/DDBJ whole genome shotgun (WGS) entry which is preliminary data.</text>
</comment>
<sequence length="52" mass="5539">MAPGLSPTMAAALTYLGVGPALLIVYFLFDDRHKPGVLWFIVTMVLGASGRC</sequence>
<keyword evidence="3" id="KW-1185">Reference proteome</keyword>